<keyword evidence="1" id="KW-0472">Membrane</keyword>
<organism evidence="2 3">
    <name type="scientific">Williamwhitmania taraxaci</name>
    <dbReference type="NCBI Taxonomy" id="1640674"/>
    <lineage>
        <taxon>Bacteria</taxon>
        <taxon>Pseudomonadati</taxon>
        <taxon>Bacteroidota</taxon>
        <taxon>Bacteroidia</taxon>
        <taxon>Bacteroidales</taxon>
        <taxon>Williamwhitmaniaceae</taxon>
        <taxon>Williamwhitmania</taxon>
    </lineage>
</organism>
<accession>A0A1G6N759</accession>
<evidence type="ECO:0000313" key="2">
    <source>
        <dbReference type="EMBL" id="SDC63274.1"/>
    </source>
</evidence>
<dbReference type="Proteomes" id="UP000199452">
    <property type="component" value="Unassembled WGS sequence"/>
</dbReference>
<keyword evidence="1" id="KW-0812">Transmembrane</keyword>
<sequence length="98" mass="11267">MFNPGIAVIAKQKKIIRRFKDIDATTPERAIDPFVLGLKNGIVFSRLVRRGILIESTPRLFYLDEQQAEVFSARRRRVAVGVLIILLVIVTVICIFRW</sequence>
<gene>
    <name evidence="2" type="ORF">SAMN05216323_10417</name>
</gene>
<keyword evidence="1" id="KW-1133">Transmembrane helix</keyword>
<feature type="transmembrane region" description="Helical" evidence="1">
    <location>
        <begin position="78"/>
        <end position="96"/>
    </location>
</feature>
<reference evidence="2 3" key="1">
    <citation type="submission" date="2016-09" db="EMBL/GenBank/DDBJ databases">
        <authorList>
            <person name="Capua I."/>
            <person name="De Benedictis P."/>
            <person name="Joannis T."/>
            <person name="Lombin L.H."/>
            <person name="Cattoli G."/>
        </authorList>
    </citation>
    <scope>NUCLEOTIDE SEQUENCE [LARGE SCALE GENOMIC DNA]</scope>
    <source>
        <strain evidence="2 3">A7P-90m</strain>
    </source>
</reference>
<name>A0A1G6N759_9BACT</name>
<dbReference type="EMBL" id="FMYP01000041">
    <property type="protein sequence ID" value="SDC63274.1"/>
    <property type="molecule type" value="Genomic_DNA"/>
</dbReference>
<dbReference type="OrthoDB" id="9985988at2"/>
<dbReference type="STRING" id="1640674.SAMN05216323_10417"/>
<evidence type="ECO:0000256" key="1">
    <source>
        <dbReference type="SAM" id="Phobius"/>
    </source>
</evidence>
<keyword evidence="3" id="KW-1185">Reference proteome</keyword>
<proteinExistence type="predicted"/>
<dbReference type="AlphaFoldDB" id="A0A1G6N759"/>
<evidence type="ECO:0000313" key="3">
    <source>
        <dbReference type="Proteomes" id="UP000199452"/>
    </source>
</evidence>
<dbReference type="RefSeq" id="WP_092438977.1">
    <property type="nucleotide sequence ID" value="NZ_FMYP01000041.1"/>
</dbReference>
<protein>
    <submittedName>
        <fullName evidence="2">Uncharacterized protein</fullName>
    </submittedName>
</protein>